<proteinExistence type="inferred from homology"/>
<feature type="transmembrane region" description="Helical" evidence="6">
    <location>
        <begin position="71"/>
        <end position="96"/>
    </location>
</feature>
<evidence type="ECO:0000256" key="6">
    <source>
        <dbReference type="RuleBase" id="RU366058"/>
    </source>
</evidence>
<keyword evidence="3 6" id="KW-0812">Transmembrane</keyword>
<keyword evidence="4 6" id="KW-1133">Transmembrane helix</keyword>
<reference evidence="9" key="1">
    <citation type="submission" date="2017-05" db="EMBL/GenBank/DDBJ databases">
        <authorList>
            <person name="Sung H."/>
        </authorList>
    </citation>
    <scope>NUCLEOTIDE SEQUENCE [LARGE SCALE GENOMIC DNA]</scope>
    <source>
        <strain evidence="9">AR23208</strain>
    </source>
</reference>
<evidence type="ECO:0000256" key="3">
    <source>
        <dbReference type="ARBA" id="ARBA00022692"/>
    </source>
</evidence>
<evidence type="ECO:0000256" key="5">
    <source>
        <dbReference type="ARBA" id="ARBA00023136"/>
    </source>
</evidence>
<comment type="similarity">
    <text evidence="6">Belongs to the TVP38/TMEM64 family.</text>
</comment>
<feature type="domain" description="VTT" evidence="7">
    <location>
        <begin position="56"/>
        <end position="174"/>
    </location>
</feature>
<evidence type="ECO:0000313" key="8">
    <source>
        <dbReference type="EMBL" id="ARU63729.1"/>
    </source>
</evidence>
<dbReference type="PANTHER" id="PTHR12677:SF59">
    <property type="entry name" value="GOLGI APPARATUS MEMBRANE PROTEIN TVP38-RELATED"/>
    <property type="match status" value="1"/>
</dbReference>
<accession>A0A1Y0IUV9</accession>
<dbReference type="InterPro" id="IPR015414">
    <property type="entry name" value="TMEM64"/>
</dbReference>
<protein>
    <recommendedName>
        <fullName evidence="6">TVP38/TMEM64 family membrane protein</fullName>
    </recommendedName>
</protein>
<comment type="subcellular location">
    <subcellularLocation>
        <location evidence="1 6">Cell membrane</location>
        <topology evidence="1 6">Multi-pass membrane protein</topology>
    </subcellularLocation>
</comment>
<keyword evidence="2 6" id="KW-1003">Cell membrane</keyword>
<dbReference type="KEGG" id="tum:CBW65_23910"/>
<dbReference type="RefSeq" id="WP_087459061.1">
    <property type="nucleotide sequence ID" value="NZ_CP021434.1"/>
</dbReference>
<name>A0A1Y0IUV9_9BACL</name>
<dbReference type="Proteomes" id="UP000195437">
    <property type="component" value="Chromosome"/>
</dbReference>
<dbReference type="EMBL" id="CP021434">
    <property type="protein sequence ID" value="ARU63729.1"/>
    <property type="molecule type" value="Genomic_DNA"/>
</dbReference>
<feature type="transmembrane region" description="Helical" evidence="6">
    <location>
        <begin position="152"/>
        <end position="170"/>
    </location>
</feature>
<dbReference type="PANTHER" id="PTHR12677">
    <property type="entry name" value="GOLGI APPARATUS MEMBRANE PROTEIN TVP38-RELATED"/>
    <property type="match status" value="1"/>
</dbReference>
<keyword evidence="9" id="KW-1185">Reference proteome</keyword>
<evidence type="ECO:0000259" key="7">
    <source>
        <dbReference type="Pfam" id="PF09335"/>
    </source>
</evidence>
<feature type="transmembrane region" description="Helical" evidence="6">
    <location>
        <begin position="40"/>
        <end position="64"/>
    </location>
</feature>
<sequence length="205" mass="22609">MKAKAKKIAVLIVVVLLVVLIVVYQPYLSKFFMGAKDAPLAVFLFAVLFALVPVVPYGLVGALIGAMYGTVFGALLTWGASTTAALLMFLFARYVFAEQAGRFLQRYEKIGRFTELFERNAFMAILFARLIPIIPALAVNVYSAIARVPLRVYLAATAIGKLPTMIVFVTMGDQAMTSWRNLALVVLFYAIFLGAVYLIYKKVES</sequence>
<evidence type="ECO:0000313" key="9">
    <source>
        <dbReference type="Proteomes" id="UP000195437"/>
    </source>
</evidence>
<organism evidence="8 9">
    <name type="scientific">Tumebacillus avium</name>
    <dbReference type="NCBI Taxonomy" id="1903704"/>
    <lineage>
        <taxon>Bacteria</taxon>
        <taxon>Bacillati</taxon>
        <taxon>Bacillota</taxon>
        <taxon>Bacilli</taxon>
        <taxon>Bacillales</taxon>
        <taxon>Alicyclobacillaceae</taxon>
        <taxon>Tumebacillus</taxon>
    </lineage>
</organism>
<dbReference type="GO" id="GO:0005886">
    <property type="term" value="C:plasma membrane"/>
    <property type="evidence" value="ECO:0007669"/>
    <property type="project" value="UniProtKB-SubCell"/>
</dbReference>
<evidence type="ECO:0000256" key="4">
    <source>
        <dbReference type="ARBA" id="ARBA00022989"/>
    </source>
</evidence>
<feature type="transmembrane region" description="Helical" evidence="6">
    <location>
        <begin position="121"/>
        <end position="145"/>
    </location>
</feature>
<feature type="transmembrane region" description="Helical" evidence="6">
    <location>
        <begin position="182"/>
        <end position="200"/>
    </location>
</feature>
<dbReference type="Pfam" id="PF09335">
    <property type="entry name" value="VTT_dom"/>
    <property type="match status" value="1"/>
</dbReference>
<gene>
    <name evidence="8" type="ORF">CBW65_23910</name>
</gene>
<dbReference type="AlphaFoldDB" id="A0A1Y0IUV9"/>
<dbReference type="OrthoDB" id="2381682at2"/>
<keyword evidence="5 6" id="KW-0472">Membrane</keyword>
<evidence type="ECO:0000256" key="2">
    <source>
        <dbReference type="ARBA" id="ARBA00022475"/>
    </source>
</evidence>
<dbReference type="InterPro" id="IPR032816">
    <property type="entry name" value="VTT_dom"/>
</dbReference>
<feature type="transmembrane region" description="Helical" evidence="6">
    <location>
        <begin position="7"/>
        <end position="28"/>
    </location>
</feature>
<evidence type="ECO:0000256" key="1">
    <source>
        <dbReference type="ARBA" id="ARBA00004651"/>
    </source>
</evidence>